<keyword evidence="3" id="KW-0964">Secreted</keyword>
<dbReference type="SUPFAM" id="SSF52058">
    <property type="entry name" value="L domain-like"/>
    <property type="match status" value="1"/>
</dbReference>
<evidence type="ECO:0000256" key="6">
    <source>
        <dbReference type="SAM" id="SignalP"/>
    </source>
</evidence>
<dbReference type="Pfam" id="PF13585">
    <property type="entry name" value="CHU_C"/>
    <property type="match status" value="1"/>
</dbReference>
<keyword evidence="2" id="KW-0134">Cell wall</keyword>
<organism evidence="8 9">
    <name type="scientific">Flaviramulus basaltis</name>
    <dbReference type="NCBI Taxonomy" id="369401"/>
    <lineage>
        <taxon>Bacteria</taxon>
        <taxon>Pseudomonadati</taxon>
        <taxon>Bacteroidota</taxon>
        <taxon>Flavobacteriia</taxon>
        <taxon>Flavobacteriales</taxon>
        <taxon>Flavobacteriaceae</taxon>
        <taxon>Flaviramulus</taxon>
    </lineage>
</organism>
<dbReference type="GO" id="GO:0005509">
    <property type="term" value="F:calcium ion binding"/>
    <property type="evidence" value="ECO:0007669"/>
    <property type="project" value="InterPro"/>
</dbReference>
<dbReference type="InterPro" id="IPR051648">
    <property type="entry name" value="CWI-Assembly_Regulator"/>
</dbReference>
<comment type="subcellular location">
    <subcellularLocation>
        <location evidence="1">Secreted</location>
        <location evidence="1">Cell wall</location>
    </subcellularLocation>
</comment>
<dbReference type="NCBIfam" id="TIGR04131">
    <property type="entry name" value="Bac_Flav_CTERM"/>
    <property type="match status" value="1"/>
</dbReference>
<feature type="signal peptide" evidence="6">
    <location>
        <begin position="1"/>
        <end position="18"/>
    </location>
</feature>
<accession>A0A1K2INT3</accession>
<dbReference type="Proteomes" id="UP000182544">
    <property type="component" value="Unassembled WGS sequence"/>
</dbReference>
<keyword evidence="5" id="KW-0325">Glycoprotein</keyword>
<name>A0A1K2INT3_9FLAO</name>
<dbReference type="PANTHER" id="PTHR31018:SF3">
    <property type="entry name" value="RECEPTOR PROTEIN-TYROSINE KINASE"/>
    <property type="match status" value="1"/>
</dbReference>
<dbReference type="PANTHER" id="PTHR31018">
    <property type="entry name" value="SPORULATION-SPECIFIC PROTEIN-RELATED"/>
    <property type="match status" value="1"/>
</dbReference>
<reference evidence="8 9" key="1">
    <citation type="submission" date="2016-10" db="EMBL/GenBank/DDBJ databases">
        <authorList>
            <person name="de Groot N.N."/>
        </authorList>
    </citation>
    <scope>NUCLEOTIDE SEQUENCE [LARGE SCALE GENOMIC DNA]</scope>
    <source>
        <strain evidence="8 9">DSM 18180</strain>
    </source>
</reference>
<dbReference type="AlphaFoldDB" id="A0A1K2INT3"/>
<evidence type="ECO:0000256" key="4">
    <source>
        <dbReference type="ARBA" id="ARBA00022729"/>
    </source>
</evidence>
<dbReference type="Pfam" id="PF01030">
    <property type="entry name" value="Recep_L_domain"/>
    <property type="match status" value="1"/>
</dbReference>
<feature type="domain" description="Receptor L-domain" evidence="7">
    <location>
        <begin position="42"/>
        <end position="97"/>
    </location>
</feature>
<gene>
    <name evidence="8" type="ORF">SAMN05428642_103414</name>
</gene>
<keyword evidence="9" id="KW-1185">Reference proteome</keyword>
<dbReference type="SUPFAM" id="SSF103647">
    <property type="entry name" value="TSP type-3 repeat"/>
    <property type="match status" value="1"/>
</dbReference>
<evidence type="ECO:0000256" key="2">
    <source>
        <dbReference type="ARBA" id="ARBA00022512"/>
    </source>
</evidence>
<protein>
    <submittedName>
        <fullName evidence="8">Gliding motility-associated C-terminal domain-containing protein</fullName>
    </submittedName>
</protein>
<dbReference type="Gene3D" id="4.10.1080.10">
    <property type="entry name" value="TSP type-3 repeat"/>
    <property type="match status" value="1"/>
</dbReference>
<proteinExistence type="predicted"/>
<evidence type="ECO:0000256" key="3">
    <source>
        <dbReference type="ARBA" id="ARBA00022525"/>
    </source>
</evidence>
<evidence type="ECO:0000256" key="1">
    <source>
        <dbReference type="ARBA" id="ARBA00004191"/>
    </source>
</evidence>
<evidence type="ECO:0000313" key="9">
    <source>
        <dbReference type="Proteomes" id="UP000182544"/>
    </source>
</evidence>
<dbReference type="InterPro" id="IPR028974">
    <property type="entry name" value="TSP_type-3_rpt"/>
</dbReference>
<sequence length="851" mass="93415">MKNKFLFIAFLTSFISFSQCPSGDLFFENQSELDQFIFNYPNCTKISGQLFIQSSSINNFSPLSNIEEIEGPLIIYNIENIDNLSGFENLNQVGGLDIASSSFKSLDGLNNLKIINGPLTIGYNFDLNDISSLNSLTTVLGIIGLRYLSIENLSAINNINYDTVTSVDLVALNKLQSISSESLCNYFKNGGYSNAIENNTPGFNSINEIIANCTIVIPSSSAELTGVWNDDNSVWKANICNTKIMTSVSGLQNGASVVFSQEFLGCNMVNTYSSNIVVNEPALGVYLDYNGTNGGVGVLTFTFSREVENPIIHIDKIGGYSGFASNSVLLRLIDSNLSLTKLSANDLHFEVTSNTITRTPGASSSTTECGLPSEGSAAGSVQINGVFKEVSFQFELNGEDGIGDLIEIIWELASCDFDQDGIIDKVDLDDDNDGILDTVELNGNPLLDTDSDGLIDSLDLDSDNDGCFDVTEAGFQDPDANGTLGDLPDIVDSDGLIINELDGYTAPLDVDANSVFDFQEDNRPLIITQPINSFTICEQDNLIISISVSNSSSLQWQVSIDLGLTWLDLDNDAIYSGVNTKNLELSNIPLSYNDYWFRARLDEFCDFSVLTDVVKLTVLKIPYTGIDGEKVFCQNDEPEDLLKFLGDDPDTNGIWNPSLNSGTGVFDPSIDAKGVYTYTIDNGYCFDESTVSVRFSSEATSVTIDVVDNSSNNSISIDATGIGNYEYSIDGINYQDSNLFERLYPGIYSIYVKDKNGCGIIELEEDVLGYPKFFTPNNDGFNDYWNIKGGENTVYIINIYDRYGKLLKSFDNSSFGWNGKFNNVDMPSSDYWFHFITSEGRKIKGNFALKR</sequence>
<evidence type="ECO:0000256" key="5">
    <source>
        <dbReference type="ARBA" id="ARBA00023180"/>
    </source>
</evidence>
<dbReference type="InterPro" id="IPR026341">
    <property type="entry name" value="T9SS_type_B"/>
</dbReference>
<dbReference type="Gene3D" id="3.80.20.20">
    <property type="entry name" value="Receptor L-domain"/>
    <property type="match status" value="1"/>
</dbReference>
<evidence type="ECO:0000313" key="8">
    <source>
        <dbReference type="EMBL" id="SFZ93914.1"/>
    </source>
</evidence>
<dbReference type="InterPro" id="IPR036941">
    <property type="entry name" value="Rcpt_L-dom_sf"/>
</dbReference>
<evidence type="ECO:0000259" key="7">
    <source>
        <dbReference type="Pfam" id="PF01030"/>
    </source>
</evidence>
<dbReference type="RefSeq" id="WP_072403020.1">
    <property type="nucleotide sequence ID" value="NZ_FPKV01000003.1"/>
</dbReference>
<keyword evidence="4 6" id="KW-0732">Signal</keyword>
<dbReference type="EMBL" id="FPKV01000003">
    <property type="protein sequence ID" value="SFZ93914.1"/>
    <property type="molecule type" value="Genomic_DNA"/>
</dbReference>
<dbReference type="STRING" id="369401.SAMN05428642_103414"/>
<dbReference type="OrthoDB" id="9765926at2"/>
<feature type="chain" id="PRO_5012001278" evidence="6">
    <location>
        <begin position="19"/>
        <end position="851"/>
    </location>
</feature>
<dbReference type="InterPro" id="IPR000494">
    <property type="entry name" value="Rcpt_L-dom"/>
</dbReference>
<dbReference type="GO" id="GO:0030313">
    <property type="term" value="C:cell envelope"/>
    <property type="evidence" value="ECO:0007669"/>
    <property type="project" value="UniProtKB-SubCell"/>
</dbReference>